<dbReference type="PANTHER" id="PTHR45788">
    <property type="entry name" value="SUCCINATE/FUMARATE MITOCHONDRIAL TRANSPORTER-RELATED"/>
    <property type="match status" value="1"/>
</dbReference>
<dbReference type="InterPro" id="IPR049563">
    <property type="entry name" value="TXTP-like"/>
</dbReference>
<dbReference type="STRING" id="133412.A0A1R1XAV7"/>
<dbReference type="PROSITE" id="PS50920">
    <property type="entry name" value="SOLCAR"/>
    <property type="match status" value="1"/>
</dbReference>
<accession>A0A1R1XAV7</accession>
<proteinExistence type="inferred from homology"/>
<feature type="compositionally biased region" description="Polar residues" evidence="11">
    <location>
        <begin position="1"/>
        <end position="23"/>
    </location>
</feature>
<feature type="repeat" description="Solcar" evidence="9">
    <location>
        <begin position="34"/>
        <end position="125"/>
    </location>
</feature>
<dbReference type="Pfam" id="PF00153">
    <property type="entry name" value="Mito_carr"/>
    <property type="match status" value="1"/>
</dbReference>
<evidence type="ECO:0000256" key="9">
    <source>
        <dbReference type="PROSITE-ProRule" id="PRU00282"/>
    </source>
</evidence>
<keyword evidence="8 9" id="KW-0472">Membrane</keyword>
<dbReference type="InterPro" id="IPR018108">
    <property type="entry name" value="MCP_transmembrane"/>
</dbReference>
<dbReference type="OrthoDB" id="10266426at2759"/>
<dbReference type="Proteomes" id="UP000187283">
    <property type="component" value="Unassembled WGS sequence"/>
</dbReference>
<evidence type="ECO:0000256" key="2">
    <source>
        <dbReference type="ARBA" id="ARBA00006375"/>
    </source>
</evidence>
<keyword evidence="6" id="KW-1133">Transmembrane helix</keyword>
<name>A0A1R1XAV7_9FUNG</name>
<dbReference type="EMBL" id="LSSN01004295">
    <property type="protein sequence ID" value="OMJ11769.1"/>
    <property type="molecule type" value="Genomic_DNA"/>
</dbReference>
<comment type="caution">
    <text evidence="12">The sequence shown here is derived from an EMBL/GenBank/DDBJ whole genome shotgun (WGS) entry which is preliminary data.</text>
</comment>
<keyword evidence="5" id="KW-0677">Repeat</keyword>
<sequence length="169" mass="17763">MFTNSTPPFKNENNTHTNDNSLGENKEPSKNLSISQWKISVAGMGAGCISSIVTCPLDVVKTRLQYQAMLKDKGMVLYKGTMGTLRRIYIEEGAAGLEAAVGGDGGHTAGVGVVQDGSEHDHVSTRGDPDAAAEPGEAAVHVRRNSRCGAAGDELDKDGAELDDHAIIV</sequence>
<comment type="subcellular location">
    <subcellularLocation>
        <location evidence="1">Mitochondrion membrane</location>
        <topology evidence="1">Multi-pass membrane protein</topology>
    </subcellularLocation>
</comment>
<evidence type="ECO:0000256" key="11">
    <source>
        <dbReference type="SAM" id="MobiDB-lite"/>
    </source>
</evidence>
<dbReference type="PANTHER" id="PTHR45788:SF2">
    <property type="entry name" value="SUCCINATE_FUMARATE MITOCHONDRIAL TRANSPORTER"/>
    <property type="match status" value="1"/>
</dbReference>
<evidence type="ECO:0000256" key="6">
    <source>
        <dbReference type="ARBA" id="ARBA00022989"/>
    </source>
</evidence>
<dbReference type="InterPro" id="IPR023395">
    <property type="entry name" value="MCP_dom_sf"/>
</dbReference>
<feature type="region of interest" description="Disordered" evidence="11">
    <location>
        <begin position="1"/>
        <end position="29"/>
    </location>
</feature>
<dbReference type="AlphaFoldDB" id="A0A1R1XAV7"/>
<evidence type="ECO:0000256" key="3">
    <source>
        <dbReference type="ARBA" id="ARBA00022448"/>
    </source>
</evidence>
<dbReference type="Gene3D" id="1.50.40.10">
    <property type="entry name" value="Mitochondrial carrier domain"/>
    <property type="match status" value="1"/>
</dbReference>
<dbReference type="SUPFAM" id="SSF103506">
    <property type="entry name" value="Mitochondrial carrier"/>
    <property type="match status" value="1"/>
</dbReference>
<evidence type="ECO:0000256" key="10">
    <source>
        <dbReference type="RuleBase" id="RU000488"/>
    </source>
</evidence>
<comment type="similarity">
    <text evidence="2 10">Belongs to the mitochondrial carrier (TC 2.A.29) family.</text>
</comment>
<organism evidence="12 13">
    <name type="scientific">Smittium culicis</name>
    <dbReference type="NCBI Taxonomy" id="133412"/>
    <lineage>
        <taxon>Eukaryota</taxon>
        <taxon>Fungi</taxon>
        <taxon>Fungi incertae sedis</taxon>
        <taxon>Zoopagomycota</taxon>
        <taxon>Kickxellomycotina</taxon>
        <taxon>Harpellomycetes</taxon>
        <taxon>Harpellales</taxon>
        <taxon>Legeriomycetaceae</taxon>
        <taxon>Smittium</taxon>
    </lineage>
</organism>
<keyword evidence="13" id="KW-1185">Reference proteome</keyword>
<keyword evidence="4 9" id="KW-0812">Transmembrane</keyword>
<evidence type="ECO:0000256" key="5">
    <source>
        <dbReference type="ARBA" id="ARBA00022737"/>
    </source>
</evidence>
<evidence type="ECO:0000256" key="8">
    <source>
        <dbReference type="ARBA" id="ARBA00023136"/>
    </source>
</evidence>
<protein>
    <submittedName>
        <fullName evidence="12">Mitochondrial thiamine pyrophosphate carrier 1</fullName>
    </submittedName>
</protein>
<keyword evidence="7" id="KW-0496">Mitochondrion</keyword>
<dbReference type="GO" id="GO:0005469">
    <property type="term" value="F:succinate:fumarate antiporter activity"/>
    <property type="evidence" value="ECO:0007669"/>
    <property type="project" value="TreeGrafter"/>
</dbReference>
<reference evidence="12 13" key="1">
    <citation type="submission" date="2017-01" db="EMBL/GenBank/DDBJ databases">
        <authorList>
            <person name="Mah S.A."/>
            <person name="Swanson W.J."/>
            <person name="Moy G.W."/>
            <person name="Vacquier V.D."/>
        </authorList>
    </citation>
    <scope>NUCLEOTIDE SEQUENCE [LARGE SCALE GENOMIC DNA]</scope>
    <source>
        <strain evidence="12 13">GSMNP</strain>
    </source>
</reference>
<evidence type="ECO:0000256" key="1">
    <source>
        <dbReference type="ARBA" id="ARBA00004225"/>
    </source>
</evidence>
<gene>
    <name evidence="12" type="ORF">AYI70_g9501</name>
</gene>
<dbReference type="GO" id="GO:0031966">
    <property type="term" value="C:mitochondrial membrane"/>
    <property type="evidence" value="ECO:0007669"/>
    <property type="project" value="UniProtKB-SubCell"/>
</dbReference>
<evidence type="ECO:0000313" key="12">
    <source>
        <dbReference type="EMBL" id="OMJ11769.1"/>
    </source>
</evidence>
<evidence type="ECO:0000313" key="13">
    <source>
        <dbReference type="Proteomes" id="UP000187283"/>
    </source>
</evidence>
<keyword evidence="3 10" id="KW-0813">Transport</keyword>
<evidence type="ECO:0000256" key="4">
    <source>
        <dbReference type="ARBA" id="ARBA00022692"/>
    </source>
</evidence>
<evidence type="ECO:0000256" key="7">
    <source>
        <dbReference type="ARBA" id="ARBA00023128"/>
    </source>
</evidence>